<keyword evidence="1" id="KW-0812">Transmembrane</keyword>
<evidence type="ECO:0000313" key="3">
    <source>
        <dbReference type="Proteomes" id="UP001193501"/>
    </source>
</evidence>
<dbReference type="EMBL" id="JAABNR010000006">
    <property type="protein sequence ID" value="NBZ87412.1"/>
    <property type="molecule type" value="Genomic_DNA"/>
</dbReference>
<evidence type="ECO:0008006" key="4">
    <source>
        <dbReference type="Google" id="ProtNLM"/>
    </source>
</evidence>
<dbReference type="AlphaFoldDB" id="A0AAE5BUN7"/>
<feature type="transmembrane region" description="Helical" evidence="1">
    <location>
        <begin position="157"/>
        <end position="182"/>
    </location>
</feature>
<dbReference type="RefSeq" id="WP_168774230.1">
    <property type="nucleotide sequence ID" value="NZ_JAABNR010000006.1"/>
</dbReference>
<evidence type="ECO:0000256" key="1">
    <source>
        <dbReference type="SAM" id="Phobius"/>
    </source>
</evidence>
<accession>A0AAE5BUN7</accession>
<keyword evidence="1" id="KW-1133">Transmembrane helix</keyword>
<sequence>METYRASSAKRAKHYLLVGGVLALTLWSQAGLGTWLVRIVLTGLLAAMAYSQVIGTPRLSWTPEMICYTGLYGRRRQLLLADYGSVWGYSMHSRGGRVGDYLVLRPLAGGKNVTLDLTLLGLEEAEVKALGTRINRAPGHPESAVDRLAQEAQVTETAWSFAAMMLLPPLGMLAFVLVMVLMK</sequence>
<comment type="caution">
    <text evidence="2">The sequence shown here is derived from an EMBL/GenBank/DDBJ whole genome shotgun (WGS) entry which is preliminary data.</text>
</comment>
<name>A0AAE5BUN7_9RHOB</name>
<reference evidence="2" key="1">
    <citation type="submission" date="2020-01" db="EMBL/GenBank/DDBJ databases">
        <authorList>
            <person name="Chen W.-M."/>
        </authorList>
    </citation>
    <scope>NUCLEOTIDE SEQUENCE</scope>
    <source>
        <strain evidence="2">CYK-10</strain>
    </source>
</reference>
<evidence type="ECO:0000313" key="2">
    <source>
        <dbReference type="EMBL" id="NBZ87412.1"/>
    </source>
</evidence>
<organism evidence="2 3">
    <name type="scientific">Stagnihabitans tardus</name>
    <dbReference type="NCBI Taxonomy" id="2699202"/>
    <lineage>
        <taxon>Bacteria</taxon>
        <taxon>Pseudomonadati</taxon>
        <taxon>Pseudomonadota</taxon>
        <taxon>Alphaproteobacteria</taxon>
        <taxon>Rhodobacterales</taxon>
        <taxon>Paracoccaceae</taxon>
        <taxon>Stagnihabitans</taxon>
    </lineage>
</organism>
<keyword evidence="3" id="KW-1185">Reference proteome</keyword>
<dbReference type="Proteomes" id="UP001193501">
    <property type="component" value="Unassembled WGS sequence"/>
</dbReference>
<keyword evidence="1" id="KW-0472">Membrane</keyword>
<gene>
    <name evidence="2" type="ORF">GV832_07450</name>
</gene>
<feature type="transmembrane region" description="Helical" evidence="1">
    <location>
        <begin position="12"/>
        <end position="29"/>
    </location>
</feature>
<proteinExistence type="predicted"/>
<protein>
    <recommendedName>
        <fullName evidence="4">PH domain-containing protein</fullName>
    </recommendedName>
</protein>